<comment type="cofactor">
    <cofactor evidence="4">
        <name>NADP(+)</name>
        <dbReference type="ChEBI" id="CHEBI:58349"/>
    </cofactor>
    <text evidence="4">Binds 1 NADP(+) per subunit.</text>
</comment>
<dbReference type="Gene3D" id="3.40.50.720">
    <property type="entry name" value="NAD(P)-binding Rossmann-like Domain"/>
    <property type="match status" value="1"/>
</dbReference>
<feature type="binding site" evidence="4">
    <location>
        <position position="181"/>
    </location>
    <ligand>
        <name>NADP(+)</name>
        <dbReference type="ChEBI" id="CHEBI:58349"/>
    </ligand>
</feature>
<feature type="binding site" evidence="4">
    <location>
        <begin position="79"/>
        <end position="83"/>
    </location>
    <ligand>
        <name>NADP(+)</name>
        <dbReference type="ChEBI" id="CHEBI:58349"/>
    </ligand>
</feature>
<evidence type="ECO:0000256" key="2">
    <source>
        <dbReference type="ARBA" id="ARBA00023235"/>
    </source>
</evidence>
<dbReference type="KEGG" id="phb:HYN04_06475"/>
<sequence length="333" mass="37273">MTRRIVFVTGGAGFIGSNIAARLAEDRSLDVVVCDRFREAELGKWRNLANHAIGDFVAPEEMFDWLEKRWRDVEAVIHMGAISSTIEPDADRIIQTNFGLSRDLFRWCADRQRRFIYASSAATYGDGALGFADQDDFESLAALRPLNAYGWSKAQFDMFAVRQAGRGYAPPQWAGLKFFNVYGPNEGHKGPMKSVAAQIWPSIRDGQGVQLFRSYREGVPDGGQKRDFVYVRDIAEVAAWLLASPQVNGVYNLGSGQARTFEDLARAVFSAAGQAPKIDYIPMPAGIRDHYQYFTEARMERLAEAGYTAGFTPLEAGIEDYVRRYLSTDAPYR</sequence>
<proteinExistence type="inferred from homology"/>
<feature type="binding site" evidence="4">
    <location>
        <position position="180"/>
    </location>
    <ligand>
        <name>substrate</name>
    </ligand>
</feature>
<dbReference type="SUPFAM" id="SSF51735">
    <property type="entry name" value="NAD(P)-binding Rossmann-fold domains"/>
    <property type="match status" value="1"/>
</dbReference>
<dbReference type="InterPro" id="IPR036291">
    <property type="entry name" value="NAD(P)-bd_dom_sf"/>
</dbReference>
<comment type="pathway">
    <text evidence="4">Nucleotide-sugar biosynthesis; ADP-L-glycero-beta-D-manno-heptose biosynthesis; ADP-L-glycero-beta-D-manno-heptose from D-glycero-beta-D-manno-heptose 7-phosphate: step 4/4.</text>
</comment>
<feature type="binding site" evidence="4">
    <location>
        <position position="226"/>
    </location>
    <ligand>
        <name>substrate</name>
    </ligand>
</feature>
<feature type="binding site" evidence="4">
    <location>
        <begin position="35"/>
        <end position="36"/>
    </location>
    <ligand>
        <name>NADP(+)</name>
        <dbReference type="ChEBI" id="CHEBI:58349"/>
    </ligand>
</feature>
<feature type="binding site" evidence="4">
    <location>
        <begin position="212"/>
        <end position="215"/>
    </location>
    <ligand>
        <name>substrate</name>
    </ligand>
</feature>
<accession>A0A2Z3I105</accession>
<dbReference type="Pfam" id="PF01370">
    <property type="entry name" value="Epimerase"/>
    <property type="match status" value="1"/>
</dbReference>
<feature type="binding site" evidence="4">
    <location>
        <position position="291"/>
    </location>
    <ligand>
        <name>substrate</name>
    </ligand>
</feature>
<feature type="active site" description="Proton acceptor" evidence="4">
    <location>
        <position position="149"/>
    </location>
</feature>
<evidence type="ECO:0000256" key="3">
    <source>
        <dbReference type="ARBA" id="ARBA00023277"/>
    </source>
</evidence>
<gene>
    <name evidence="6" type="primary">rfaD</name>
    <name evidence="4" type="synonym">hldD</name>
    <name evidence="6" type="ORF">HYN04_06475</name>
</gene>
<keyword evidence="2 4" id="KW-0413">Isomerase</keyword>
<keyword evidence="1 4" id="KW-0521">NADP</keyword>
<feature type="domain" description="NAD-dependent epimerase/dehydratase" evidence="5">
    <location>
        <begin position="6"/>
        <end position="254"/>
    </location>
</feature>
<feature type="active site" description="Proton acceptor" evidence="4">
    <location>
        <position position="189"/>
    </location>
</feature>
<dbReference type="AlphaFoldDB" id="A0A2Z3I105"/>
<dbReference type="NCBIfam" id="TIGR02197">
    <property type="entry name" value="heptose_epim"/>
    <property type="match status" value="1"/>
</dbReference>
<evidence type="ECO:0000256" key="1">
    <source>
        <dbReference type="ARBA" id="ARBA00022857"/>
    </source>
</evidence>
<dbReference type="OrthoDB" id="9801785at2"/>
<comment type="catalytic activity">
    <reaction evidence="4">
        <text>ADP-D-glycero-beta-D-manno-heptose = ADP-L-glycero-beta-D-manno-heptose</text>
        <dbReference type="Rhea" id="RHEA:17577"/>
        <dbReference type="ChEBI" id="CHEBI:59967"/>
        <dbReference type="ChEBI" id="CHEBI:61506"/>
        <dbReference type="EC" id="5.1.3.20"/>
    </reaction>
</comment>
<feature type="binding site" evidence="4">
    <location>
        <position position="44"/>
    </location>
    <ligand>
        <name>NADP(+)</name>
        <dbReference type="ChEBI" id="CHEBI:58349"/>
    </ligand>
</feature>
<comment type="function">
    <text evidence="4">Catalyzes the interconversion between ADP-D-glycero-beta-D-manno-heptose and ADP-L-glycero-beta-D-manno-heptose via an epimerization at carbon 6 of the heptose.</text>
</comment>
<dbReference type="EMBL" id="CP029479">
    <property type="protein sequence ID" value="AWM77438.1"/>
    <property type="molecule type" value="Genomic_DNA"/>
</dbReference>
<evidence type="ECO:0000256" key="4">
    <source>
        <dbReference type="HAMAP-Rule" id="MF_01601"/>
    </source>
</evidence>
<feature type="binding site" evidence="4">
    <location>
        <position position="191"/>
    </location>
    <ligand>
        <name>substrate</name>
    </ligand>
</feature>
<dbReference type="GO" id="GO:0097171">
    <property type="term" value="P:ADP-L-glycero-beta-D-manno-heptose biosynthetic process"/>
    <property type="evidence" value="ECO:0007669"/>
    <property type="project" value="UniProtKB-UniPathway"/>
</dbReference>
<evidence type="ECO:0000313" key="7">
    <source>
        <dbReference type="Proteomes" id="UP000247763"/>
    </source>
</evidence>
<dbReference type="EC" id="5.1.3.20" evidence="4"/>
<dbReference type="Proteomes" id="UP000247763">
    <property type="component" value="Chromosome"/>
</dbReference>
<dbReference type="InterPro" id="IPR001509">
    <property type="entry name" value="Epimerase_deHydtase"/>
</dbReference>
<name>A0A2Z3I105_9CAUL</name>
<comment type="domain">
    <text evidence="4">Contains a large N-terminal NADP-binding domain, and a smaller C-terminal substrate-binding domain.</text>
</comment>
<feature type="binding site" evidence="4">
    <location>
        <position position="198"/>
    </location>
    <ligand>
        <name>substrate</name>
    </ligand>
</feature>
<keyword evidence="3 4" id="KW-0119">Carbohydrate metabolism</keyword>
<dbReference type="GO" id="GO:0050661">
    <property type="term" value="F:NADP binding"/>
    <property type="evidence" value="ECO:0007669"/>
    <property type="project" value="InterPro"/>
</dbReference>
<evidence type="ECO:0000259" key="5">
    <source>
        <dbReference type="Pfam" id="PF01370"/>
    </source>
</evidence>
<feature type="binding site" evidence="4">
    <location>
        <begin position="14"/>
        <end position="15"/>
    </location>
    <ligand>
        <name>NADP(+)</name>
        <dbReference type="ChEBI" id="CHEBI:58349"/>
    </ligand>
</feature>
<dbReference type="UniPathway" id="UPA00356">
    <property type="reaction ID" value="UER00440"/>
</dbReference>
<dbReference type="HAMAP" id="MF_01601">
    <property type="entry name" value="Heptose_epimerase"/>
    <property type="match status" value="1"/>
</dbReference>
<dbReference type="Gene3D" id="3.90.25.10">
    <property type="entry name" value="UDP-galactose 4-epimerase, domain 1"/>
    <property type="match status" value="1"/>
</dbReference>
<protein>
    <recommendedName>
        <fullName evidence="4">ADP-L-glycero-D-manno-heptose-6-epimerase</fullName>
        <ecNumber evidence="4">5.1.3.20</ecNumber>
    </recommendedName>
    <alternativeName>
        <fullName evidence="4">ADP-L-glycero-beta-D-manno-heptose-6-epimerase</fullName>
        <shortName evidence="4">ADP-glyceromanno-heptose 6-epimerase</shortName>
        <shortName evidence="4">ADP-hep 6-epimerase</shortName>
        <shortName evidence="4">AGME</shortName>
    </alternativeName>
</protein>
<dbReference type="PANTHER" id="PTHR43103:SF3">
    <property type="entry name" value="ADP-L-GLYCERO-D-MANNO-HEPTOSE-6-EPIMERASE"/>
    <property type="match status" value="1"/>
</dbReference>
<organism evidence="6 7">
    <name type="scientific">Phenylobacterium parvum</name>
    <dbReference type="NCBI Taxonomy" id="2201350"/>
    <lineage>
        <taxon>Bacteria</taxon>
        <taxon>Pseudomonadati</taxon>
        <taxon>Pseudomonadota</taxon>
        <taxon>Alphaproteobacteria</taxon>
        <taxon>Caulobacterales</taxon>
        <taxon>Caulobacteraceae</taxon>
        <taxon>Phenylobacterium</taxon>
    </lineage>
</organism>
<dbReference type="InterPro" id="IPR011912">
    <property type="entry name" value="Heptose_epim"/>
</dbReference>
<reference evidence="7" key="1">
    <citation type="submission" date="2018-05" db="EMBL/GenBank/DDBJ databases">
        <title>Genome sequencing of Phenylobacterium sp. HYN0004.</title>
        <authorList>
            <person name="Yi H."/>
            <person name="Baek C."/>
        </authorList>
    </citation>
    <scope>NUCLEOTIDE SEQUENCE [LARGE SCALE GENOMIC DNA]</scope>
    <source>
        <strain evidence="7">HYN0004</strain>
    </source>
</reference>
<evidence type="ECO:0000313" key="6">
    <source>
        <dbReference type="EMBL" id="AWM77438.1"/>
    </source>
</evidence>
<comment type="similarity">
    <text evidence="4">Belongs to the NAD(P)-dependent epimerase/dehydratase family. HldD subfamily.</text>
</comment>
<feature type="binding site" evidence="4">
    <location>
        <position position="153"/>
    </location>
    <ligand>
        <name>NADP(+)</name>
        <dbReference type="ChEBI" id="CHEBI:58349"/>
    </ligand>
</feature>
<dbReference type="RefSeq" id="WP_110450005.1">
    <property type="nucleotide sequence ID" value="NZ_CP029479.1"/>
</dbReference>
<dbReference type="GO" id="GO:0008712">
    <property type="term" value="F:ADP-glyceromanno-heptose 6-epimerase activity"/>
    <property type="evidence" value="ECO:0007669"/>
    <property type="project" value="UniProtKB-UniRule"/>
</dbReference>
<dbReference type="GO" id="GO:0005975">
    <property type="term" value="P:carbohydrate metabolic process"/>
    <property type="evidence" value="ECO:0007669"/>
    <property type="project" value="UniProtKB-UniRule"/>
</dbReference>
<feature type="binding site" evidence="4">
    <location>
        <position position="189"/>
    </location>
    <ligand>
        <name>NADP(+)</name>
        <dbReference type="ChEBI" id="CHEBI:58349"/>
    </ligand>
</feature>
<comment type="caution">
    <text evidence="4">Lacks conserved residue(s) required for the propagation of feature annotation.</text>
</comment>
<keyword evidence="7" id="KW-1185">Reference proteome</keyword>
<dbReference type="PANTHER" id="PTHR43103">
    <property type="entry name" value="NUCLEOSIDE-DIPHOSPHATE-SUGAR EPIMERASE"/>
    <property type="match status" value="1"/>
</dbReference>
<comment type="subunit">
    <text evidence="4">Homopentamer.</text>
</comment>